<name>A0AA36DW46_CYLNA</name>
<organism evidence="1 2">
    <name type="scientific">Cylicocyclus nassatus</name>
    <name type="common">Nematode worm</name>
    <dbReference type="NCBI Taxonomy" id="53992"/>
    <lineage>
        <taxon>Eukaryota</taxon>
        <taxon>Metazoa</taxon>
        <taxon>Ecdysozoa</taxon>
        <taxon>Nematoda</taxon>
        <taxon>Chromadorea</taxon>
        <taxon>Rhabditida</taxon>
        <taxon>Rhabditina</taxon>
        <taxon>Rhabditomorpha</taxon>
        <taxon>Strongyloidea</taxon>
        <taxon>Strongylidae</taxon>
        <taxon>Cylicocyclus</taxon>
    </lineage>
</organism>
<reference evidence="1" key="1">
    <citation type="submission" date="2023-07" db="EMBL/GenBank/DDBJ databases">
        <authorList>
            <consortium name="CYATHOMIX"/>
        </authorList>
    </citation>
    <scope>NUCLEOTIDE SEQUENCE</scope>
    <source>
        <strain evidence="1">N/A</strain>
    </source>
</reference>
<protein>
    <submittedName>
        <fullName evidence="1">Uncharacterized protein</fullName>
    </submittedName>
</protein>
<keyword evidence="2" id="KW-1185">Reference proteome</keyword>
<comment type="caution">
    <text evidence="1">The sequence shown here is derived from an EMBL/GenBank/DDBJ whole genome shotgun (WGS) entry which is preliminary data.</text>
</comment>
<evidence type="ECO:0000313" key="1">
    <source>
        <dbReference type="EMBL" id="CAJ0593775.1"/>
    </source>
</evidence>
<dbReference type="AlphaFoldDB" id="A0AA36DW46"/>
<sequence length="134" mass="16043">MMCTEIKLNKLVRLLERQGFRDVVPTILEEGLHLFSWSGKDIYKFAKSFHLMFYQILKAEDELLMTTTKRNGDVFAIFKEFYFMIIQIEEESQDEVWKQVKESIDGNLYAKKCKEMKPIKEAFRRSLENKEPNF</sequence>
<dbReference type="EMBL" id="CATQJL010000112">
    <property type="protein sequence ID" value="CAJ0593775.1"/>
    <property type="molecule type" value="Genomic_DNA"/>
</dbReference>
<evidence type="ECO:0000313" key="2">
    <source>
        <dbReference type="Proteomes" id="UP001176961"/>
    </source>
</evidence>
<accession>A0AA36DW46</accession>
<gene>
    <name evidence="1" type="ORF">CYNAS_LOCUS5758</name>
</gene>
<proteinExistence type="predicted"/>
<dbReference type="Proteomes" id="UP001176961">
    <property type="component" value="Unassembled WGS sequence"/>
</dbReference>